<keyword evidence="7" id="KW-1185">Reference proteome</keyword>
<dbReference type="InterPro" id="IPR039255">
    <property type="entry name" value="YceD_bac"/>
</dbReference>
<comment type="function">
    <text evidence="1">Plays a role in synthesis, processing and/or stability of 23S rRNA.</text>
</comment>
<dbReference type="PATRIC" id="fig|314722.6.peg.426"/>
<evidence type="ECO:0000256" key="2">
    <source>
        <dbReference type="ARBA" id="ARBA00010740"/>
    </source>
</evidence>
<reference evidence="6 7" key="1">
    <citation type="journal article" date="2015" name="Genome Announc.">
        <title>Complete Genome Sequence of Pseudoxanthomonas suwonensis Strain J1, a Cellulose-Degrading Bacterium Isolated from Leaf- and Wood-Enriched Soil.</title>
        <authorList>
            <person name="Hou L."/>
            <person name="Jiang J."/>
            <person name="Xu Z."/>
            <person name="Zhou Y."/>
            <person name="Leung F.C."/>
        </authorList>
    </citation>
    <scope>NUCLEOTIDE SEQUENCE [LARGE SCALE GENOMIC DNA]</scope>
    <source>
        <strain evidence="6 7">J1</strain>
    </source>
</reference>
<evidence type="ECO:0000256" key="3">
    <source>
        <dbReference type="ARBA" id="ARBA00015716"/>
    </source>
</evidence>
<comment type="similarity">
    <text evidence="2">Belongs to the DUF177 domain family.</text>
</comment>
<dbReference type="OrthoDB" id="9786771at2"/>
<sequence>MSAGGSVVQLPETLDAWRMVAARRQFEGSLPLSAMPRLAGSLADSEGECRFALEFGQDTLQVPFVELSIEAGLPLLCQRSLERFVFPVQTVQRLGLIRDEADEAALPPGYEALLVPEDGQLRPAELVEDELVLAIPVVPMASDSAPVERTWSAGEEEIQAASPFAALASLKKK</sequence>
<dbReference type="InterPro" id="IPR003772">
    <property type="entry name" value="YceD"/>
</dbReference>
<evidence type="ECO:0000256" key="4">
    <source>
        <dbReference type="ARBA" id="ARBA00022517"/>
    </source>
</evidence>
<gene>
    <name evidence="6" type="ORF">WQ53_02010</name>
</gene>
<dbReference type="GO" id="GO:0042254">
    <property type="term" value="P:ribosome biogenesis"/>
    <property type="evidence" value="ECO:0007669"/>
    <property type="project" value="UniProtKB-KW"/>
</dbReference>
<dbReference type="Proteomes" id="UP000033067">
    <property type="component" value="Chromosome"/>
</dbReference>
<dbReference type="KEGG" id="psuw:WQ53_02010"/>
<name>A0A0E3YZ15_9GAMM</name>
<evidence type="ECO:0000313" key="7">
    <source>
        <dbReference type="Proteomes" id="UP000033067"/>
    </source>
</evidence>
<evidence type="ECO:0000256" key="1">
    <source>
        <dbReference type="ARBA" id="ARBA00002868"/>
    </source>
</evidence>
<evidence type="ECO:0000256" key="5">
    <source>
        <dbReference type="ARBA" id="ARBA00031841"/>
    </source>
</evidence>
<organism evidence="6 7">
    <name type="scientific">Pseudoxanthomonas suwonensis</name>
    <dbReference type="NCBI Taxonomy" id="314722"/>
    <lineage>
        <taxon>Bacteria</taxon>
        <taxon>Pseudomonadati</taxon>
        <taxon>Pseudomonadota</taxon>
        <taxon>Gammaproteobacteria</taxon>
        <taxon>Lysobacterales</taxon>
        <taxon>Lysobacteraceae</taxon>
        <taxon>Pseudoxanthomonas</taxon>
    </lineage>
</organism>
<dbReference type="Pfam" id="PF02620">
    <property type="entry name" value="YceD"/>
    <property type="match status" value="1"/>
</dbReference>
<protein>
    <recommendedName>
        <fullName evidence="3">Large ribosomal RNA subunit accumulation protein YceD</fullName>
    </recommendedName>
    <alternativeName>
        <fullName evidence="5">23S rRNA accumulation protein YceD</fullName>
    </alternativeName>
</protein>
<evidence type="ECO:0000313" key="6">
    <source>
        <dbReference type="EMBL" id="AKC85723.1"/>
    </source>
</evidence>
<dbReference type="EMBL" id="CP011144">
    <property type="protein sequence ID" value="AKC85723.1"/>
    <property type="molecule type" value="Genomic_DNA"/>
</dbReference>
<dbReference type="PANTHER" id="PTHR38099">
    <property type="entry name" value="LARGE RIBOSOMAL RNA SUBUNIT ACCUMULATION PROTEIN YCED"/>
    <property type="match status" value="1"/>
</dbReference>
<accession>A0A0E3YZ15</accession>
<proteinExistence type="inferred from homology"/>
<dbReference type="RefSeq" id="WP_052629943.1">
    <property type="nucleotide sequence ID" value="NZ_CP011144.1"/>
</dbReference>
<dbReference type="AlphaFoldDB" id="A0A0E3YZ15"/>
<dbReference type="GO" id="GO:0005829">
    <property type="term" value="C:cytosol"/>
    <property type="evidence" value="ECO:0007669"/>
    <property type="project" value="TreeGrafter"/>
</dbReference>
<dbReference type="PANTHER" id="PTHR38099:SF1">
    <property type="entry name" value="LARGE RIBOSOMAL RNA SUBUNIT ACCUMULATION PROTEIN YCED"/>
    <property type="match status" value="1"/>
</dbReference>
<keyword evidence="4" id="KW-0690">Ribosome biogenesis</keyword>